<evidence type="ECO:0000313" key="1">
    <source>
        <dbReference type="EnsemblPlants" id="AVESA.00010b.r2.3DG0571950.1.CDS"/>
    </source>
</evidence>
<reference evidence="1" key="1">
    <citation type="submission" date="2021-05" db="EMBL/GenBank/DDBJ databases">
        <authorList>
            <person name="Scholz U."/>
            <person name="Mascher M."/>
            <person name="Fiebig A."/>
        </authorList>
    </citation>
    <scope>NUCLEOTIDE SEQUENCE [LARGE SCALE GENOMIC DNA]</scope>
</reference>
<sequence length="515" mass="56675">MCTILQLLTQLQNQWQILLGLLLLLVLSLLLIVRRRSSTGKGLKLPPGPTGLPLLGNLHQLGGLPHRSLRELARRHGPVMLVRLGVTRMLVVSSASTAREVLKTHDAKCCSRPTCPGPKLLTYGFKDLVFAPYGDGWRERRKVLVSELLSMRGVKAAWGARQEQVGVLMAALTKGSNNSVALDEHVYGVADGIIGKVALGSVYGKDKLAAGKKRQLQSVFHEAMEMLGNFSGEDFFPNAVGRLLDHINGIVARRRQLFGELDGFFEMVIEEHMKPGRDNKGGGLVDALVNLWKEDSCGITRDHIKAIILDTFVGGVETSSVTILWAMSELVRKPRVLNKVQEEIRAAVGVSGRVQPEDLPRLSYLKRVVKETLRLYPPATLLAPRETMRHVTIGGYDVPAGTWVSVNVWAIGRDTATWGEDAEEFDPDRFLDSEVDLHGAHYQLLPFGAGRRMCPGIAMALTNVEFTLANMLCGFDWALPEGVTAEDVCMEEAGVLAFHRKTPLLLVPTPYHPIP</sequence>
<dbReference type="Proteomes" id="UP001732700">
    <property type="component" value="Chromosome 3D"/>
</dbReference>
<protein>
    <submittedName>
        <fullName evidence="1">Uncharacterized protein</fullName>
    </submittedName>
</protein>
<organism evidence="1 2">
    <name type="scientific">Avena sativa</name>
    <name type="common">Oat</name>
    <dbReference type="NCBI Taxonomy" id="4498"/>
    <lineage>
        <taxon>Eukaryota</taxon>
        <taxon>Viridiplantae</taxon>
        <taxon>Streptophyta</taxon>
        <taxon>Embryophyta</taxon>
        <taxon>Tracheophyta</taxon>
        <taxon>Spermatophyta</taxon>
        <taxon>Magnoliopsida</taxon>
        <taxon>Liliopsida</taxon>
        <taxon>Poales</taxon>
        <taxon>Poaceae</taxon>
        <taxon>BOP clade</taxon>
        <taxon>Pooideae</taxon>
        <taxon>Poodae</taxon>
        <taxon>Poeae</taxon>
        <taxon>Poeae Chloroplast Group 1 (Aveneae type)</taxon>
        <taxon>Aveninae</taxon>
        <taxon>Avena</taxon>
    </lineage>
</organism>
<proteinExistence type="predicted"/>
<keyword evidence="2" id="KW-1185">Reference proteome</keyword>
<reference evidence="1" key="2">
    <citation type="submission" date="2025-09" db="UniProtKB">
        <authorList>
            <consortium name="EnsemblPlants"/>
        </authorList>
    </citation>
    <scope>IDENTIFICATION</scope>
</reference>
<name>A0ACD5W8F8_AVESA</name>
<dbReference type="EnsemblPlants" id="AVESA.00010b.r2.3DG0571950.1">
    <property type="protein sequence ID" value="AVESA.00010b.r2.3DG0571950.1.CDS"/>
    <property type="gene ID" value="AVESA.00010b.r2.3DG0571950"/>
</dbReference>
<accession>A0ACD5W8F8</accession>
<evidence type="ECO:0000313" key="2">
    <source>
        <dbReference type="Proteomes" id="UP001732700"/>
    </source>
</evidence>